<name>A0A919Q557_9ACTN</name>
<accession>A0A919Q557</accession>
<proteinExistence type="predicted"/>
<dbReference type="EMBL" id="BOOA01000002">
    <property type="protein sequence ID" value="GIH22118.1"/>
    <property type="molecule type" value="Genomic_DNA"/>
</dbReference>
<evidence type="ECO:0000313" key="1">
    <source>
        <dbReference type="EMBL" id="GIH22118.1"/>
    </source>
</evidence>
<comment type="caution">
    <text evidence="1">The sequence shown here is derived from an EMBL/GenBank/DDBJ whole genome shotgun (WGS) entry which is preliminary data.</text>
</comment>
<evidence type="ECO:0000313" key="2">
    <source>
        <dbReference type="Proteomes" id="UP000640052"/>
    </source>
</evidence>
<keyword evidence="2" id="KW-1185">Reference proteome</keyword>
<dbReference type="SUPFAM" id="SSF52540">
    <property type="entry name" value="P-loop containing nucleoside triphosphate hydrolases"/>
    <property type="match status" value="1"/>
</dbReference>
<evidence type="ECO:0008006" key="3">
    <source>
        <dbReference type="Google" id="ProtNLM"/>
    </source>
</evidence>
<organism evidence="1 2">
    <name type="scientific">Acrocarpospora phusangensis</name>
    <dbReference type="NCBI Taxonomy" id="1070424"/>
    <lineage>
        <taxon>Bacteria</taxon>
        <taxon>Bacillati</taxon>
        <taxon>Actinomycetota</taxon>
        <taxon>Actinomycetes</taxon>
        <taxon>Streptosporangiales</taxon>
        <taxon>Streptosporangiaceae</taxon>
        <taxon>Acrocarpospora</taxon>
    </lineage>
</organism>
<dbReference type="InterPro" id="IPR027417">
    <property type="entry name" value="P-loop_NTPase"/>
</dbReference>
<sequence>MGRQRELAAFHDLLDPDGVARVLLVHGAGGVGKTALLHRYAWLAARAERPMVWLDGHELDGVEGLDELDLDADGLVLLVDTVERVPGLDRWLRREVLPRLPADAAVVIAGRDRPAPIWRADPGWRELVRVLPLGNLGHEDGLRLLAVRGVPEEEREAALEFTRGHPLALALVADVSAQRRFSAGSAHEVMGELLRGFVDTVPSPLHRQALEACAQVLATTEPLLEALLGLDDAGELFGWLRGLSIVEYGSRGLFPHDLARDALAAELGWRDPDGCERIRRRAAAYYRRQFTEPSRHSVLLDFVYLHRDTSALGPFVVGYPQTSGLSADRPTRAELGTIVSWVRKHEGDESARLCERWLARHDATVIRGQDGAAVGFYLMIDAVPDPEDPATRDLEPGRVRMVRFWMDGRCYQEPSPVQLFITTHLFRSYLTGDCPDRTLLTFATPEPWAEGCAYVDFARLAAADFTVGDHTFAVFCHDWRQVPPLAWVARLAERDALIEAAPAARRTLGEEEFGQAVREALRAYGKADGLRDSPLLSALDLGERELRALFEDVAAQLAASPRDLKAHRALHHTFLRPARTQADAAALLGLPTTTYRRHLALAESRFTELLWQRLH</sequence>
<reference evidence="1" key="1">
    <citation type="submission" date="2021-01" db="EMBL/GenBank/DDBJ databases">
        <title>Whole genome shotgun sequence of Acrocarpospora phusangensis NBRC 108782.</title>
        <authorList>
            <person name="Komaki H."/>
            <person name="Tamura T."/>
        </authorList>
    </citation>
    <scope>NUCLEOTIDE SEQUENCE</scope>
    <source>
        <strain evidence="1">NBRC 108782</strain>
    </source>
</reference>
<dbReference type="Proteomes" id="UP000640052">
    <property type="component" value="Unassembled WGS sequence"/>
</dbReference>
<gene>
    <name evidence="1" type="ORF">Aph01nite_04280</name>
</gene>
<protein>
    <recommendedName>
        <fullName evidence="3">Orc1-like AAA ATPase domain-containing protein</fullName>
    </recommendedName>
</protein>
<dbReference type="AlphaFoldDB" id="A0A919Q557"/>
<dbReference type="Gene3D" id="3.40.50.300">
    <property type="entry name" value="P-loop containing nucleotide triphosphate hydrolases"/>
    <property type="match status" value="1"/>
</dbReference>